<feature type="region of interest" description="Disordered" evidence="1">
    <location>
        <begin position="278"/>
        <end position="317"/>
    </location>
</feature>
<evidence type="ECO:0000313" key="3">
    <source>
        <dbReference type="EMBL" id="KAK5692591.1"/>
    </source>
</evidence>
<reference evidence="3" key="1">
    <citation type="submission" date="2023-08" db="EMBL/GenBank/DDBJ databases">
        <title>Black Yeasts Isolated from many extreme environments.</title>
        <authorList>
            <person name="Coleine C."/>
            <person name="Stajich J.E."/>
            <person name="Selbmann L."/>
        </authorList>
    </citation>
    <scope>NUCLEOTIDE SEQUENCE</scope>
    <source>
        <strain evidence="3">CCFEE 5810</strain>
    </source>
</reference>
<name>A0AAN7W383_9PEZI</name>
<feature type="transmembrane region" description="Helical" evidence="2">
    <location>
        <begin position="248"/>
        <end position="269"/>
    </location>
</feature>
<dbReference type="Proteomes" id="UP001310594">
    <property type="component" value="Unassembled WGS sequence"/>
</dbReference>
<feature type="compositionally biased region" description="Low complexity" evidence="1">
    <location>
        <begin position="178"/>
        <end position="195"/>
    </location>
</feature>
<feature type="compositionally biased region" description="Basic and acidic residues" evidence="1">
    <location>
        <begin position="210"/>
        <end position="221"/>
    </location>
</feature>
<feature type="transmembrane region" description="Helical" evidence="2">
    <location>
        <begin position="32"/>
        <end position="51"/>
    </location>
</feature>
<keyword evidence="2" id="KW-0812">Transmembrane</keyword>
<protein>
    <submittedName>
        <fullName evidence="3">Uncharacterized protein</fullName>
    </submittedName>
</protein>
<feature type="region of interest" description="Disordered" evidence="1">
    <location>
        <begin position="174"/>
        <end position="227"/>
    </location>
</feature>
<keyword evidence="2" id="KW-1133">Transmembrane helix</keyword>
<proteinExistence type="predicted"/>
<evidence type="ECO:0000256" key="1">
    <source>
        <dbReference type="SAM" id="MobiDB-lite"/>
    </source>
</evidence>
<evidence type="ECO:0000256" key="2">
    <source>
        <dbReference type="SAM" id="Phobius"/>
    </source>
</evidence>
<accession>A0AAN7W383</accession>
<evidence type="ECO:0000313" key="4">
    <source>
        <dbReference type="Proteomes" id="UP001310594"/>
    </source>
</evidence>
<gene>
    <name evidence="3" type="ORF">LTR97_010902</name>
</gene>
<keyword evidence="2" id="KW-0472">Membrane</keyword>
<dbReference type="EMBL" id="JAVRQU010000019">
    <property type="protein sequence ID" value="KAK5692591.1"/>
    <property type="molecule type" value="Genomic_DNA"/>
</dbReference>
<feature type="transmembrane region" description="Helical" evidence="2">
    <location>
        <begin position="71"/>
        <end position="93"/>
    </location>
</feature>
<comment type="caution">
    <text evidence="3">The sequence shown here is derived from an EMBL/GenBank/DDBJ whole genome shotgun (WGS) entry which is preliminary data.</text>
</comment>
<dbReference type="AlphaFoldDB" id="A0AAN7W383"/>
<organism evidence="3 4">
    <name type="scientific">Elasticomyces elasticus</name>
    <dbReference type="NCBI Taxonomy" id="574655"/>
    <lineage>
        <taxon>Eukaryota</taxon>
        <taxon>Fungi</taxon>
        <taxon>Dikarya</taxon>
        <taxon>Ascomycota</taxon>
        <taxon>Pezizomycotina</taxon>
        <taxon>Dothideomycetes</taxon>
        <taxon>Dothideomycetidae</taxon>
        <taxon>Mycosphaerellales</taxon>
        <taxon>Teratosphaeriaceae</taxon>
        <taxon>Elasticomyces</taxon>
    </lineage>
</organism>
<sequence length="317" mass="33914">MKSPHDDVESQVKQLGLQELPGASGSLRRWDIIVRGASLVLHVTAAGYLWPRIYDSVHVESSEAFINAVRFANTLVTAVWLAYVAQHVFFMAVKGRLVLGRSAPLFILGYMLPTKLVERVLVPASRKPIAGGDESLRLLFALALGTYGLALLMELCAKALLACLSGRAQDGSELPITSPDADSGSSSNVSDNSPAKPMQAPVNSASSDDLGVHHEGSRRDAVNTQTPPNHVHVAIVDDDSKKNDELPLIFRGAIWCLYTPMVIMAWAGVPLFQQNAGPPQDFAEQGTAGIPDGGTTTGPTNTQSTHSEDTAPRTILQ</sequence>